<protein>
    <submittedName>
        <fullName evidence="1">Uncharacterized protein</fullName>
    </submittedName>
</protein>
<organism evidence="1 2">
    <name type="scientific">Methylovulum psychrotolerans</name>
    <dbReference type="NCBI Taxonomy" id="1704499"/>
    <lineage>
        <taxon>Bacteria</taxon>
        <taxon>Pseudomonadati</taxon>
        <taxon>Pseudomonadota</taxon>
        <taxon>Gammaproteobacteria</taxon>
        <taxon>Methylococcales</taxon>
        <taxon>Methylococcaceae</taxon>
        <taxon>Methylovulum</taxon>
    </lineage>
</organism>
<reference evidence="1 2" key="1">
    <citation type="submission" date="2017-11" db="EMBL/GenBank/DDBJ databases">
        <title>Draft Genome Sequence of Methylobacter psychrotolerans Sph1T, an Obligate Methanotroph from Low-Temperature Environments.</title>
        <authorList>
            <person name="Oshkin I.Y."/>
            <person name="Miroshnikov K."/>
            <person name="Belova S.E."/>
            <person name="Korzhenkov A."/>
            <person name="Toshchakov S.V."/>
            <person name="Dedysh S.N."/>
        </authorList>
    </citation>
    <scope>NUCLEOTIDE SEQUENCE [LARGE SCALE GENOMIC DNA]</scope>
    <source>
        <strain evidence="1 2">Sph1</strain>
    </source>
</reference>
<sequence length="99" mass="11197">MPEIIGKASIFNTNEVEIHEINECISKKSKNIERYNQTFSEKWLIIVLPAMKMAGDLCVSDNIFTTIEHGFSNIYLLDSHLDKLFLIGNGSDNAVRPNP</sequence>
<dbReference type="EMBL" id="PGFZ01000001">
    <property type="protein sequence ID" value="POZ53181.1"/>
    <property type="molecule type" value="Genomic_DNA"/>
</dbReference>
<proteinExistence type="predicted"/>
<dbReference type="Proteomes" id="UP000237423">
    <property type="component" value="Unassembled WGS sequence"/>
</dbReference>
<name>A0A2S5CQS4_9GAMM</name>
<comment type="caution">
    <text evidence="1">The sequence shown here is derived from an EMBL/GenBank/DDBJ whole genome shotgun (WGS) entry which is preliminary data.</text>
</comment>
<gene>
    <name evidence="1" type="ORF">AADEFJLK_00197</name>
</gene>
<accession>A0A2S5CQS4</accession>
<dbReference type="AlphaFoldDB" id="A0A2S5CQS4"/>
<evidence type="ECO:0000313" key="2">
    <source>
        <dbReference type="Proteomes" id="UP000237423"/>
    </source>
</evidence>
<evidence type="ECO:0000313" key="1">
    <source>
        <dbReference type="EMBL" id="POZ53181.1"/>
    </source>
</evidence>